<evidence type="ECO:0000256" key="6">
    <source>
        <dbReference type="ARBA" id="ARBA00023136"/>
    </source>
</evidence>
<evidence type="ECO:0000256" key="2">
    <source>
        <dbReference type="ARBA" id="ARBA00022448"/>
    </source>
</evidence>
<feature type="transmembrane region" description="Helical" evidence="7">
    <location>
        <begin position="215"/>
        <end position="236"/>
    </location>
</feature>
<feature type="transmembrane region" description="Helical" evidence="7">
    <location>
        <begin position="311"/>
        <end position="334"/>
    </location>
</feature>
<feature type="transmembrane region" description="Helical" evidence="7">
    <location>
        <begin position="145"/>
        <end position="166"/>
    </location>
</feature>
<feature type="transmembrane region" description="Helical" evidence="7">
    <location>
        <begin position="172"/>
        <end position="194"/>
    </location>
</feature>
<name>A0A8J6XXN2_9BACT</name>
<feature type="transmembrane region" description="Helical" evidence="7">
    <location>
        <begin position="22"/>
        <end position="46"/>
    </location>
</feature>
<feature type="transmembrane region" description="Helical" evidence="7">
    <location>
        <begin position="58"/>
        <end position="78"/>
    </location>
</feature>
<dbReference type="InterPro" id="IPR011701">
    <property type="entry name" value="MFS"/>
</dbReference>
<dbReference type="InterPro" id="IPR036259">
    <property type="entry name" value="MFS_trans_sf"/>
</dbReference>
<dbReference type="Proteomes" id="UP000598633">
    <property type="component" value="Unassembled WGS sequence"/>
</dbReference>
<feature type="transmembrane region" description="Helical" evidence="7">
    <location>
        <begin position="287"/>
        <end position="305"/>
    </location>
</feature>
<keyword evidence="3" id="KW-1003">Cell membrane</keyword>
<dbReference type="GO" id="GO:0005886">
    <property type="term" value="C:plasma membrane"/>
    <property type="evidence" value="ECO:0007669"/>
    <property type="project" value="UniProtKB-SubCell"/>
</dbReference>
<evidence type="ECO:0000313" key="9">
    <source>
        <dbReference type="EMBL" id="MBD3870882.1"/>
    </source>
</evidence>
<comment type="caution">
    <text evidence="9">The sequence shown here is derived from an EMBL/GenBank/DDBJ whole genome shotgun (WGS) entry which is preliminary data.</text>
</comment>
<sequence>MKPLRAVIAAYSAAYAGLPREIWLLAGALLVNRAGTMVLPFLSLYLTRDLELTAADAGLVIGCFGLGSMAGSFIGGWLSDRVDPVRVQQVSLIASGFGFLTFTQLESFAALAGGVLVLAAISDAFRPALMAAVAHRSSPEIRARAFALIRLAANLGMAIGPAAAGLLAVYGWVWIFVGDAVTCWAAAAMLLATIRSDAPVGAADRGQAKGRDGTPWQDLPFLGFMLLLVVLGMAFFQVWSTAPLYLRSFYGLTERSIGLLLALNALIIVLTEMLLIRAVENLDRMRIVGLGAFLVCGGLAILPFGPGWMTAVGFMVVLTVGEMLSMPITNAVVAERAGAGSVGRYMGVYTLAFSTAFVLGPIVGTAIYQAFGPQTLWYGTGAVGVVLAIAFAALSGPLRTRPLR</sequence>
<dbReference type="AlphaFoldDB" id="A0A8J6XXN2"/>
<dbReference type="InterPro" id="IPR020846">
    <property type="entry name" value="MFS_dom"/>
</dbReference>
<evidence type="ECO:0000313" key="10">
    <source>
        <dbReference type="Proteomes" id="UP000598633"/>
    </source>
</evidence>
<dbReference type="PANTHER" id="PTHR23517">
    <property type="entry name" value="RESISTANCE PROTEIN MDTM, PUTATIVE-RELATED-RELATED"/>
    <property type="match status" value="1"/>
</dbReference>
<gene>
    <name evidence="9" type="ORF">IFJ97_05925</name>
</gene>
<keyword evidence="6 7" id="KW-0472">Membrane</keyword>
<dbReference type="EMBL" id="JACXWA010000101">
    <property type="protein sequence ID" value="MBD3870882.1"/>
    <property type="molecule type" value="Genomic_DNA"/>
</dbReference>
<feature type="transmembrane region" description="Helical" evidence="7">
    <location>
        <begin position="377"/>
        <end position="398"/>
    </location>
</feature>
<dbReference type="PROSITE" id="PS50850">
    <property type="entry name" value="MFS"/>
    <property type="match status" value="1"/>
</dbReference>
<feature type="domain" description="Major facilitator superfamily (MFS) profile" evidence="8">
    <location>
        <begin position="21"/>
        <end position="399"/>
    </location>
</feature>
<keyword evidence="4 7" id="KW-0812">Transmembrane</keyword>
<dbReference type="InterPro" id="IPR050171">
    <property type="entry name" value="MFS_Transporters"/>
</dbReference>
<feature type="transmembrane region" description="Helical" evidence="7">
    <location>
        <begin position="256"/>
        <end position="275"/>
    </location>
</feature>
<reference evidence="9 10" key="1">
    <citation type="submission" date="2020-08" db="EMBL/GenBank/DDBJ databases">
        <title>Acidobacteriota in marine sediments use diverse sulfur dissimilation pathways.</title>
        <authorList>
            <person name="Wasmund K."/>
        </authorList>
    </citation>
    <scope>NUCLEOTIDE SEQUENCE [LARGE SCALE GENOMIC DNA]</scope>
    <source>
        <strain evidence="9">MAG AM3-A</strain>
    </source>
</reference>
<evidence type="ECO:0000259" key="8">
    <source>
        <dbReference type="PROSITE" id="PS50850"/>
    </source>
</evidence>
<protein>
    <submittedName>
        <fullName evidence="9">MFS transporter</fullName>
    </submittedName>
</protein>
<comment type="subcellular location">
    <subcellularLocation>
        <location evidence="1">Cell membrane</location>
        <topology evidence="1">Multi-pass membrane protein</topology>
    </subcellularLocation>
</comment>
<keyword evidence="5 7" id="KW-1133">Transmembrane helix</keyword>
<evidence type="ECO:0000256" key="3">
    <source>
        <dbReference type="ARBA" id="ARBA00022475"/>
    </source>
</evidence>
<dbReference type="SUPFAM" id="SSF103473">
    <property type="entry name" value="MFS general substrate transporter"/>
    <property type="match status" value="1"/>
</dbReference>
<dbReference type="GO" id="GO:0022857">
    <property type="term" value="F:transmembrane transporter activity"/>
    <property type="evidence" value="ECO:0007669"/>
    <property type="project" value="InterPro"/>
</dbReference>
<dbReference type="PANTHER" id="PTHR23517:SF2">
    <property type="entry name" value="MULTIDRUG RESISTANCE PROTEIN MDTH"/>
    <property type="match status" value="1"/>
</dbReference>
<keyword evidence="2" id="KW-0813">Transport</keyword>
<evidence type="ECO:0000256" key="4">
    <source>
        <dbReference type="ARBA" id="ARBA00022692"/>
    </source>
</evidence>
<proteinExistence type="predicted"/>
<organism evidence="9 10">
    <name type="scientific">Candidatus Sulfomarinibacter kjeldsenii</name>
    <dbReference type="NCBI Taxonomy" id="2885994"/>
    <lineage>
        <taxon>Bacteria</taxon>
        <taxon>Pseudomonadati</taxon>
        <taxon>Acidobacteriota</taxon>
        <taxon>Thermoanaerobaculia</taxon>
        <taxon>Thermoanaerobaculales</taxon>
        <taxon>Candidatus Sulfomarinibacteraceae</taxon>
        <taxon>Candidatus Sulfomarinibacter</taxon>
    </lineage>
</organism>
<feature type="transmembrane region" description="Helical" evidence="7">
    <location>
        <begin position="107"/>
        <end position="125"/>
    </location>
</feature>
<evidence type="ECO:0000256" key="1">
    <source>
        <dbReference type="ARBA" id="ARBA00004651"/>
    </source>
</evidence>
<feature type="transmembrane region" description="Helical" evidence="7">
    <location>
        <begin position="346"/>
        <end position="371"/>
    </location>
</feature>
<dbReference type="Pfam" id="PF07690">
    <property type="entry name" value="MFS_1"/>
    <property type="match status" value="1"/>
</dbReference>
<dbReference type="Gene3D" id="1.20.1250.20">
    <property type="entry name" value="MFS general substrate transporter like domains"/>
    <property type="match status" value="1"/>
</dbReference>
<accession>A0A8J6XXN2</accession>
<evidence type="ECO:0000256" key="5">
    <source>
        <dbReference type="ARBA" id="ARBA00022989"/>
    </source>
</evidence>
<evidence type="ECO:0000256" key="7">
    <source>
        <dbReference type="SAM" id="Phobius"/>
    </source>
</evidence>